<reference evidence="3" key="1">
    <citation type="journal article" date="2020" name="Stud. Mycol.">
        <title>101 Dothideomycetes genomes: a test case for predicting lifestyles and emergence of pathogens.</title>
        <authorList>
            <person name="Haridas S."/>
            <person name="Albert R."/>
            <person name="Binder M."/>
            <person name="Bloem J."/>
            <person name="Labutti K."/>
            <person name="Salamov A."/>
            <person name="Andreopoulos B."/>
            <person name="Baker S."/>
            <person name="Barry K."/>
            <person name="Bills G."/>
            <person name="Bluhm B."/>
            <person name="Cannon C."/>
            <person name="Castanera R."/>
            <person name="Culley D."/>
            <person name="Daum C."/>
            <person name="Ezra D."/>
            <person name="Gonzalez J."/>
            <person name="Henrissat B."/>
            <person name="Kuo A."/>
            <person name="Liang C."/>
            <person name="Lipzen A."/>
            <person name="Lutzoni F."/>
            <person name="Magnuson J."/>
            <person name="Mondo S."/>
            <person name="Nolan M."/>
            <person name="Ohm R."/>
            <person name="Pangilinan J."/>
            <person name="Park H.-J."/>
            <person name="Ramirez L."/>
            <person name="Alfaro M."/>
            <person name="Sun H."/>
            <person name="Tritt A."/>
            <person name="Yoshinaga Y."/>
            <person name="Zwiers L.-H."/>
            <person name="Turgeon B."/>
            <person name="Goodwin S."/>
            <person name="Spatafora J."/>
            <person name="Crous P."/>
            <person name="Grigoriev I."/>
        </authorList>
    </citation>
    <scope>NUCLEOTIDE SEQUENCE</scope>
    <source>
        <strain evidence="3">CBS 113389</strain>
    </source>
</reference>
<proteinExistence type="predicted"/>
<dbReference type="Gene3D" id="3.40.50.300">
    <property type="entry name" value="P-loop containing nucleotide triphosphate hydrolases"/>
    <property type="match status" value="1"/>
</dbReference>
<dbReference type="Proteomes" id="UP000799767">
    <property type="component" value="Unassembled WGS sequence"/>
</dbReference>
<dbReference type="Pfam" id="PF24883">
    <property type="entry name" value="NPHP3_N"/>
    <property type="match status" value="1"/>
</dbReference>
<name>A0A6A6PS32_9PEZI</name>
<feature type="non-terminal residue" evidence="3">
    <location>
        <position position="338"/>
    </location>
</feature>
<gene>
    <name evidence="3" type="ORF">BDY17DRAFT_251114</name>
</gene>
<dbReference type="PANTHER" id="PTHR10039:SF5">
    <property type="entry name" value="NACHT DOMAIN-CONTAINING PROTEIN"/>
    <property type="match status" value="1"/>
</dbReference>
<keyword evidence="4" id="KW-1185">Reference proteome</keyword>
<dbReference type="PANTHER" id="PTHR10039">
    <property type="entry name" value="AMELOGENIN"/>
    <property type="match status" value="1"/>
</dbReference>
<feature type="domain" description="Nephrocystin 3-like N-terminal" evidence="2">
    <location>
        <begin position="47"/>
        <end position="223"/>
    </location>
</feature>
<evidence type="ECO:0000256" key="1">
    <source>
        <dbReference type="ARBA" id="ARBA00022737"/>
    </source>
</evidence>
<accession>A0A6A6PS32</accession>
<evidence type="ECO:0000313" key="3">
    <source>
        <dbReference type="EMBL" id="KAF2482938.1"/>
    </source>
</evidence>
<dbReference type="AlphaFoldDB" id="A0A6A6PS32"/>
<dbReference type="InterPro" id="IPR027417">
    <property type="entry name" value="P-loop_NTPase"/>
</dbReference>
<keyword evidence="1" id="KW-0677">Repeat</keyword>
<dbReference type="GeneID" id="54472140"/>
<organism evidence="3 4">
    <name type="scientific">Neohortaea acidophila</name>
    <dbReference type="NCBI Taxonomy" id="245834"/>
    <lineage>
        <taxon>Eukaryota</taxon>
        <taxon>Fungi</taxon>
        <taxon>Dikarya</taxon>
        <taxon>Ascomycota</taxon>
        <taxon>Pezizomycotina</taxon>
        <taxon>Dothideomycetes</taxon>
        <taxon>Dothideomycetidae</taxon>
        <taxon>Mycosphaerellales</taxon>
        <taxon>Teratosphaeriaceae</taxon>
        <taxon>Neohortaea</taxon>
    </lineage>
</organism>
<evidence type="ECO:0000259" key="2">
    <source>
        <dbReference type="Pfam" id="PF24883"/>
    </source>
</evidence>
<dbReference type="InterPro" id="IPR056884">
    <property type="entry name" value="NPHP3-like_N"/>
</dbReference>
<dbReference type="SUPFAM" id="SSF52540">
    <property type="entry name" value="P-loop containing nucleoside triphosphate hydrolases"/>
    <property type="match status" value="1"/>
</dbReference>
<evidence type="ECO:0000313" key="4">
    <source>
        <dbReference type="Proteomes" id="UP000799767"/>
    </source>
</evidence>
<dbReference type="OrthoDB" id="443402at2759"/>
<dbReference type="RefSeq" id="XP_033589508.1">
    <property type="nucleotide sequence ID" value="XM_033731138.1"/>
</dbReference>
<dbReference type="EMBL" id="MU001635">
    <property type="protein sequence ID" value="KAF2482938.1"/>
    <property type="molecule type" value="Genomic_DNA"/>
</dbReference>
<protein>
    <recommendedName>
        <fullName evidence="2">Nephrocystin 3-like N-terminal domain-containing protein</fullName>
    </recommendedName>
</protein>
<sequence length="338" mass="38964">MDQRFQRIDLSFQSAQESKLAQSIVDSLAFPEMQSRYQAITDHHSRTFEWMFSDTDSQYHKWLHAQSSIFWVCGEAGSGKSTLMRYLRGEFESRALLETWAGDRQLMLAAHYFWIPGSPLQKSLEGMLRTLLHQLLKDQSDLLPTACPARWAQTQGSAHMINEPWIYAELVDAVANLGTRGDLAICFFIDGLDECEERSHPKLNQLLRRLSNLPHVKICMSSRPWTAFKREFEGNTETILLHELNLRDIFEYDFRDGISAYSFVPPSLEASPTKILIYTTVLKAQGVFLWASIVMDGICTRLVHQSATEVLPYLDDFPPDLETHFERQIFSRIDATYR</sequence>